<dbReference type="InParanoid" id="A0A7M7GJR8"/>
<dbReference type="Gene3D" id="3.40.33.10">
    <property type="entry name" value="CAP"/>
    <property type="match status" value="1"/>
</dbReference>
<dbReference type="OrthoDB" id="43654at2759"/>
<feature type="signal peptide" evidence="1">
    <location>
        <begin position="1"/>
        <end position="19"/>
    </location>
</feature>
<organism evidence="3 4">
    <name type="scientific">Strongylocentrotus purpuratus</name>
    <name type="common">Purple sea urchin</name>
    <dbReference type="NCBI Taxonomy" id="7668"/>
    <lineage>
        <taxon>Eukaryota</taxon>
        <taxon>Metazoa</taxon>
        <taxon>Echinodermata</taxon>
        <taxon>Eleutherozoa</taxon>
        <taxon>Echinozoa</taxon>
        <taxon>Echinoidea</taxon>
        <taxon>Euechinoidea</taxon>
        <taxon>Echinacea</taxon>
        <taxon>Camarodonta</taxon>
        <taxon>Echinidea</taxon>
        <taxon>Strongylocentrotidae</taxon>
        <taxon>Strongylocentrotus</taxon>
    </lineage>
</organism>
<dbReference type="OMA" id="WSTRNHT"/>
<evidence type="ECO:0000313" key="3">
    <source>
        <dbReference type="EnsemblMetazoa" id="XP_003731924"/>
    </source>
</evidence>
<dbReference type="RefSeq" id="XP_003731924.1">
    <property type="nucleotide sequence ID" value="XM_003731876.3"/>
</dbReference>
<dbReference type="PROSITE" id="PS01010">
    <property type="entry name" value="CRISP_2"/>
    <property type="match status" value="1"/>
</dbReference>
<evidence type="ECO:0000259" key="2">
    <source>
        <dbReference type="SMART" id="SM00198"/>
    </source>
</evidence>
<keyword evidence="4" id="KW-1185">Reference proteome</keyword>
<dbReference type="EnsemblMetazoa" id="XM_003731876">
    <property type="protein sequence ID" value="XP_003731924"/>
    <property type="gene ID" value="LOC100893996"/>
</dbReference>
<reference evidence="3" key="2">
    <citation type="submission" date="2021-01" db="UniProtKB">
        <authorList>
            <consortium name="EnsemblMetazoa"/>
        </authorList>
    </citation>
    <scope>IDENTIFICATION</scope>
</reference>
<dbReference type="SUPFAM" id="SSF55797">
    <property type="entry name" value="PR-1-like"/>
    <property type="match status" value="1"/>
</dbReference>
<dbReference type="Proteomes" id="UP000007110">
    <property type="component" value="Unassembled WGS sequence"/>
</dbReference>
<accession>A0A7M7GJR8</accession>
<dbReference type="Pfam" id="PF00188">
    <property type="entry name" value="CAP"/>
    <property type="match status" value="1"/>
</dbReference>
<dbReference type="GeneID" id="100893996"/>
<feature type="domain" description="SCP" evidence="2">
    <location>
        <begin position="50"/>
        <end position="191"/>
    </location>
</feature>
<dbReference type="InterPro" id="IPR014044">
    <property type="entry name" value="CAP_dom"/>
</dbReference>
<protein>
    <recommendedName>
        <fullName evidence="2">SCP domain-containing protein</fullName>
    </recommendedName>
</protein>
<sequence>MIRASCLLLLVFQVSLGLAHEPEGMLAGVLFAPSEGRPKRDVTVQGLTEAEKANILDRHNMHRGDVSPSASNMVVLQWNDEIAKDAQDWADQCIFAHNPSEDRKTDQWDWVGQNMAMGYGHSLNIYIDMWNDEKKHYNHATHKCDRGAVCGHYTQLAWAYTEFIGCGWTDCIKEGYDIFVCHYGPGGNYASVRPYVEGTSCSRCPAGYRGGCADNLCQVG</sequence>
<dbReference type="KEGG" id="spu:100893996"/>
<dbReference type="InterPro" id="IPR001283">
    <property type="entry name" value="CRISP-related"/>
</dbReference>
<dbReference type="PANTHER" id="PTHR10334">
    <property type="entry name" value="CYSTEINE-RICH SECRETORY PROTEIN-RELATED"/>
    <property type="match status" value="1"/>
</dbReference>
<dbReference type="InterPro" id="IPR035940">
    <property type="entry name" value="CAP_sf"/>
</dbReference>
<dbReference type="FunCoup" id="A0A7M7GJR8">
    <property type="interactions" value="42"/>
</dbReference>
<keyword evidence="1" id="KW-0732">Signal</keyword>
<dbReference type="GO" id="GO:0005615">
    <property type="term" value="C:extracellular space"/>
    <property type="evidence" value="ECO:0000318"/>
    <property type="project" value="GO_Central"/>
</dbReference>
<feature type="chain" id="PRO_5029760815" description="SCP domain-containing protein" evidence="1">
    <location>
        <begin position="20"/>
        <end position="220"/>
    </location>
</feature>
<dbReference type="FunFam" id="3.40.33.10:FF:000057">
    <property type="entry name" value="Uncharacterized protein"/>
    <property type="match status" value="1"/>
</dbReference>
<reference evidence="4" key="1">
    <citation type="submission" date="2015-02" db="EMBL/GenBank/DDBJ databases">
        <title>Genome sequencing for Strongylocentrotus purpuratus.</title>
        <authorList>
            <person name="Murali S."/>
            <person name="Liu Y."/>
            <person name="Vee V."/>
            <person name="English A."/>
            <person name="Wang M."/>
            <person name="Skinner E."/>
            <person name="Han Y."/>
            <person name="Muzny D.M."/>
            <person name="Worley K.C."/>
            <person name="Gibbs R.A."/>
        </authorList>
    </citation>
    <scope>NUCLEOTIDE SEQUENCE</scope>
</reference>
<dbReference type="InterPro" id="IPR018244">
    <property type="entry name" value="Allrgn_V5/Tpx1_CS"/>
</dbReference>
<proteinExistence type="predicted"/>
<evidence type="ECO:0000256" key="1">
    <source>
        <dbReference type="SAM" id="SignalP"/>
    </source>
</evidence>
<dbReference type="SMART" id="SM00198">
    <property type="entry name" value="SCP"/>
    <property type="match status" value="1"/>
</dbReference>
<evidence type="ECO:0000313" key="4">
    <source>
        <dbReference type="Proteomes" id="UP000007110"/>
    </source>
</evidence>
<dbReference type="AlphaFoldDB" id="A0A7M7GJR8"/>
<dbReference type="PROSITE" id="PS01009">
    <property type="entry name" value="CRISP_1"/>
    <property type="match status" value="1"/>
</dbReference>
<name>A0A7M7GJR8_STRPU</name>
<dbReference type="PRINTS" id="PR00837">
    <property type="entry name" value="V5TPXLIKE"/>
</dbReference>